<evidence type="ECO:0000313" key="3">
    <source>
        <dbReference type="EMBL" id="NKQ54122.1"/>
    </source>
</evidence>
<comment type="caution">
    <text evidence="3">The sequence shown here is derived from an EMBL/GenBank/DDBJ whole genome shotgun (WGS) entry which is preliminary data.</text>
</comment>
<protein>
    <submittedName>
        <fullName evidence="3">MaoC family dehydratase</fullName>
    </submittedName>
</protein>
<comment type="similarity">
    <text evidence="1">Belongs to the enoyl-CoA hydratase/isomerase family.</text>
</comment>
<evidence type="ECO:0000313" key="4">
    <source>
        <dbReference type="Proteomes" id="UP000715441"/>
    </source>
</evidence>
<dbReference type="SUPFAM" id="SSF54637">
    <property type="entry name" value="Thioesterase/thiol ester dehydrase-isomerase"/>
    <property type="match status" value="1"/>
</dbReference>
<dbReference type="CDD" id="cd03454">
    <property type="entry name" value="YdeM"/>
    <property type="match status" value="1"/>
</dbReference>
<keyword evidence="4" id="KW-1185">Reference proteome</keyword>
<dbReference type="PANTHER" id="PTHR43664:SF1">
    <property type="entry name" value="BETA-METHYLMALYL-COA DEHYDRATASE"/>
    <property type="match status" value="1"/>
</dbReference>
<dbReference type="Gene3D" id="3.10.129.10">
    <property type="entry name" value="Hotdog Thioesterase"/>
    <property type="match status" value="1"/>
</dbReference>
<dbReference type="Pfam" id="PF01575">
    <property type="entry name" value="MaoC_dehydratas"/>
    <property type="match status" value="1"/>
</dbReference>
<dbReference type="InterPro" id="IPR029069">
    <property type="entry name" value="HotDog_dom_sf"/>
</dbReference>
<reference evidence="3 4" key="1">
    <citation type="submission" date="2020-04" db="EMBL/GenBank/DDBJ databases">
        <title>Novel species.</title>
        <authorList>
            <person name="Teo W.F.A."/>
            <person name="Lipun K."/>
            <person name="Srisuk N."/>
            <person name="Duangmal K."/>
        </authorList>
    </citation>
    <scope>NUCLEOTIDE SEQUENCE [LARGE SCALE GENOMIC DNA]</scope>
    <source>
        <strain evidence="3 4">K13G38</strain>
    </source>
</reference>
<organism evidence="3 4">
    <name type="scientific">Amycolatopsis acididurans</name>
    <dbReference type="NCBI Taxonomy" id="2724524"/>
    <lineage>
        <taxon>Bacteria</taxon>
        <taxon>Bacillati</taxon>
        <taxon>Actinomycetota</taxon>
        <taxon>Actinomycetes</taxon>
        <taxon>Pseudonocardiales</taxon>
        <taxon>Pseudonocardiaceae</taxon>
        <taxon>Amycolatopsis</taxon>
    </lineage>
</organism>
<dbReference type="InterPro" id="IPR002539">
    <property type="entry name" value="MaoC-like_dom"/>
</dbReference>
<evidence type="ECO:0000259" key="2">
    <source>
        <dbReference type="Pfam" id="PF01575"/>
    </source>
</evidence>
<sequence>MRSFVVMEYFEDYVPGSTHEFGTVKVTEADIIEFAAKYDPQPFHVDPAAAATGPFGGLIASGWHTVSLMMRLLVENYLSPVASLGSPGIDELRWSKPVRPGDELSARVTVVEARESKSKPDRGLVRSRIEVLNSAGDVVCGMTALNFLLRRP</sequence>
<dbReference type="Proteomes" id="UP000715441">
    <property type="component" value="Unassembled WGS sequence"/>
</dbReference>
<proteinExistence type="inferred from homology"/>
<dbReference type="EMBL" id="JAAXLS010000008">
    <property type="protein sequence ID" value="NKQ54122.1"/>
    <property type="molecule type" value="Genomic_DNA"/>
</dbReference>
<dbReference type="RefSeq" id="WP_168515710.1">
    <property type="nucleotide sequence ID" value="NZ_JAAXLS010000008.1"/>
</dbReference>
<accession>A0ABX1J2X8</accession>
<feature type="domain" description="MaoC-like" evidence="2">
    <location>
        <begin position="17"/>
        <end position="118"/>
    </location>
</feature>
<name>A0ABX1J2X8_9PSEU</name>
<evidence type="ECO:0000256" key="1">
    <source>
        <dbReference type="ARBA" id="ARBA00005254"/>
    </source>
</evidence>
<dbReference type="InterPro" id="IPR052342">
    <property type="entry name" value="MCH/BMMD"/>
</dbReference>
<gene>
    <name evidence="3" type="ORF">HFP15_14635</name>
</gene>
<dbReference type="PANTHER" id="PTHR43664">
    <property type="entry name" value="MONOAMINE OXIDASE-RELATED"/>
    <property type="match status" value="1"/>
</dbReference>